<dbReference type="GO" id="GO:0030115">
    <property type="term" value="C:S-layer"/>
    <property type="evidence" value="ECO:0007669"/>
    <property type="project" value="UniProtKB-SubCell"/>
</dbReference>
<dbReference type="RefSeq" id="WP_267639081.1">
    <property type="nucleotide sequence ID" value="NZ_JAODIY010000048.1"/>
</dbReference>
<dbReference type="GO" id="GO:0005886">
    <property type="term" value="C:plasma membrane"/>
    <property type="evidence" value="ECO:0007669"/>
    <property type="project" value="UniProtKB-SubCell"/>
</dbReference>
<feature type="compositionally biased region" description="Acidic residues" evidence="2">
    <location>
        <begin position="860"/>
        <end position="874"/>
    </location>
</feature>
<dbReference type="Gene3D" id="3.40.630.10">
    <property type="entry name" value="Zn peptidases"/>
    <property type="match status" value="1"/>
</dbReference>
<dbReference type="SUPFAM" id="SSF53187">
    <property type="entry name" value="Zn-dependent exopeptidases"/>
    <property type="match status" value="1"/>
</dbReference>
<evidence type="ECO:0000313" key="4">
    <source>
        <dbReference type="EMBL" id="MFC7127503.1"/>
    </source>
</evidence>
<dbReference type="AlphaFoldDB" id="A0ABD5XEK0"/>
<reference evidence="4 5" key="1">
    <citation type="journal article" date="2014" name="Int. J. Syst. Evol. Microbiol.">
        <title>Complete genome sequence of Corynebacterium casei LMG S-19264T (=DSM 44701T), isolated from a smear-ripened cheese.</title>
        <authorList>
            <consortium name="US DOE Joint Genome Institute (JGI-PGF)"/>
            <person name="Walter F."/>
            <person name="Albersmeier A."/>
            <person name="Kalinowski J."/>
            <person name="Ruckert C."/>
        </authorList>
    </citation>
    <scope>NUCLEOTIDE SEQUENCE [LARGE SCALE GENOMIC DNA]</scope>
    <source>
        <strain evidence="4 5">CGMCC 4.7215</strain>
    </source>
</reference>
<keyword evidence="4" id="KW-0121">Carboxypeptidase</keyword>
<dbReference type="Pfam" id="PF00246">
    <property type="entry name" value="Peptidase_M14"/>
    <property type="match status" value="1"/>
</dbReference>
<dbReference type="PROSITE" id="PS51318">
    <property type="entry name" value="TAT"/>
    <property type="match status" value="1"/>
</dbReference>
<feature type="region of interest" description="Disordered" evidence="2">
    <location>
        <begin position="834"/>
        <end position="883"/>
    </location>
</feature>
<feature type="compositionally biased region" description="Polar residues" evidence="2">
    <location>
        <begin position="704"/>
        <end position="719"/>
    </location>
</feature>
<evidence type="ECO:0000259" key="3">
    <source>
        <dbReference type="Pfam" id="PF00246"/>
    </source>
</evidence>
<name>A0ABD5XEK0_9EURY</name>
<evidence type="ECO:0000256" key="1">
    <source>
        <dbReference type="ARBA" id="ARBA00022729"/>
    </source>
</evidence>
<dbReference type="EMBL" id="JBHSZQ010000050">
    <property type="protein sequence ID" value="MFC7127503.1"/>
    <property type="molecule type" value="Genomic_DNA"/>
</dbReference>
<evidence type="ECO:0000256" key="2">
    <source>
        <dbReference type="SAM" id="MobiDB-lite"/>
    </source>
</evidence>
<evidence type="ECO:0000313" key="5">
    <source>
        <dbReference type="Proteomes" id="UP001596414"/>
    </source>
</evidence>
<keyword evidence="1" id="KW-0732">Signal</keyword>
<dbReference type="InterPro" id="IPR026371">
    <property type="entry name" value="PGF_CTERM"/>
</dbReference>
<accession>A0ABD5XEK0</accession>
<dbReference type="InterPro" id="IPR000834">
    <property type="entry name" value="Peptidase_M14"/>
</dbReference>
<keyword evidence="4" id="KW-0645">Protease</keyword>
<feature type="domain" description="Peptidase M14" evidence="3">
    <location>
        <begin position="177"/>
        <end position="404"/>
    </location>
</feature>
<comment type="caution">
    <text evidence="4">The sequence shown here is derived from an EMBL/GenBank/DDBJ whole genome shotgun (WGS) entry which is preliminary data.</text>
</comment>
<feature type="region of interest" description="Disordered" evidence="2">
    <location>
        <begin position="680"/>
        <end position="722"/>
    </location>
</feature>
<proteinExistence type="predicted"/>
<dbReference type="InterPro" id="IPR006311">
    <property type="entry name" value="TAT_signal"/>
</dbReference>
<dbReference type="Proteomes" id="UP001596414">
    <property type="component" value="Unassembled WGS sequence"/>
</dbReference>
<feature type="compositionally biased region" description="Low complexity" evidence="2">
    <location>
        <begin position="845"/>
        <end position="859"/>
    </location>
</feature>
<keyword evidence="4" id="KW-0378">Hydrolase</keyword>
<sequence length="909" mass="98045">MGNPSISRREFAALSAGAAGAVLGTGTATSRSFSAVETTPRYEFLLNNVEDDHTIPTLVTFTDDSGYDVLAEHVPSYRSHEADLAAYAKLVPKDARAVVEAEPTEQVEYAPGSNPFWKLDKYGDGVFLDPEDSVDFIGLEEARSGVEFLEQRHGDRLNVRTHGNGPGHENLYQETTDPRDVWTLEVTENIGDTATFAEKEKLVFMMSVHGDERAGIEAGLRFVEEILDGQRADIEELLSEFVLLFVSPNPGGWVVREPIYDNPTEPPDFRRFNAAGLDPNRQYPVPGWILPSYAPGEPDGSNLVDDDIGDVDDDVPDNSSEQTPDTLAVVDHLRTYENVEYLLDLHGMYANSSAIASLTPAGGTPSDRAGMELLNRTLKRNIESSLGSVDRWQDTFETAVEDYENQDACQYNGFCETPETLFEYGSALDLFGYTPTGAIDSWAVTPESKGGLGATALTLEIVFANSFPEDMRVSFLPEITRFHLEAYGTAIETTIRQAANEVDGAVATGERSTAYLESDSLTRSSADLSYVGAGEAVAGGVGTASPVGGEYVHKTRVFGGKGTIDAGTTQLTATENTPDPEAVFGYQQQEYEVTPLSVFETLADYADAPVEPVGADEIRGGTLVADGTPTYDNLVVCHDDSIDTAFLTALTEYVEAGGNLVLTDAGVEVAAGLDIAGLESVDEESVSRSENRFPSYEVGDEETQQLLDDNTGSKSTRGRSIQEPWNYPRLGYKRGQSPEYSVSDFALGEAVEVHTGRDAAVRLASLPVQAERVGVHLLGSLLPPAEQGNLHPFGLFDHSLTLFGYQLLYNALGYRFDCLQNGKQEATFGSTIATKFAKRPDEQTPTETATPTATETAEPTPDETETASPADDDGPGFGPLTALAGAGTTSYVLRRRLDDTASDEGVSSD</sequence>
<dbReference type="NCBIfam" id="TIGR04126">
    <property type="entry name" value="PGF_CTERM"/>
    <property type="match status" value="1"/>
</dbReference>
<dbReference type="GO" id="GO:0004180">
    <property type="term" value="F:carboxypeptidase activity"/>
    <property type="evidence" value="ECO:0007669"/>
    <property type="project" value="UniProtKB-KW"/>
</dbReference>
<gene>
    <name evidence="4" type="ORF">ACFQJ7_16015</name>
</gene>
<organism evidence="4 5">
    <name type="scientific">Halovenus rubra</name>
    <dbReference type="NCBI Taxonomy" id="869890"/>
    <lineage>
        <taxon>Archaea</taxon>
        <taxon>Methanobacteriati</taxon>
        <taxon>Methanobacteriota</taxon>
        <taxon>Stenosarchaea group</taxon>
        <taxon>Halobacteria</taxon>
        <taxon>Halobacteriales</taxon>
        <taxon>Haloarculaceae</taxon>
        <taxon>Halovenus</taxon>
    </lineage>
</organism>
<protein>
    <submittedName>
        <fullName evidence="4">M14 family zinc carboxypeptidase</fullName>
    </submittedName>
</protein>